<gene>
    <name evidence="1" type="ORF">PHET_09878</name>
</gene>
<organism evidence="1 2">
    <name type="scientific">Paragonimus heterotremus</name>
    <dbReference type="NCBI Taxonomy" id="100268"/>
    <lineage>
        <taxon>Eukaryota</taxon>
        <taxon>Metazoa</taxon>
        <taxon>Spiralia</taxon>
        <taxon>Lophotrochozoa</taxon>
        <taxon>Platyhelminthes</taxon>
        <taxon>Trematoda</taxon>
        <taxon>Digenea</taxon>
        <taxon>Plagiorchiida</taxon>
        <taxon>Troglotremata</taxon>
        <taxon>Troglotrematidae</taxon>
        <taxon>Paragonimus</taxon>
    </lineage>
</organism>
<dbReference type="OrthoDB" id="6282143at2759"/>
<keyword evidence="2" id="KW-1185">Reference proteome</keyword>
<accession>A0A8J4WSM5</accession>
<reference evidence="1" key="1">
    <citation type="submission" date="2019-05" db="EMBL/GenBank/DDBJ databases">
        <title>Annotation for the trematode Paragonimus heterotremus.</title>
        <authorList>
            <person name="Choi Y.-J."/>
        </authorList>
    </citation>
    <scope>NUCLEOTIDE SEQUENCE</scope>
    <source>
        <strain evidence="1">LC</strain>
    </source>
</reference>
<dbReference type="Proteomes" id="UP000748531">
    <property type="component" value="Unassembled WGS sequence"/>
</dbReference>
<proteinExistence type="predicted"/>
<sequence length="487" mass="55142">MIMHCHSDDELYEQNASELLHKSYMSAANIWTVWVNTFIRGENELLLKRLTATLEKIIVALQSIQELSEEIRLSRREFTFYVADSLASLSTHLPCILTEFLTHRDVYLETYVEILGCFTEALIKELCVDALRALRWIQLIFELLSNATCLKDNGTRQRLLKLILCFLTNSKDLLLAQVVKLLCSSLCAHDTLHCFYVEAGWDGNEGVLFSHAQRYSISPEELENMMCIGAIVTGCSRSLPPVQFSNQFDKAIFLHFEVILDILKSSVPSLANTQKIQAAALLCLLHSSDIPGCGTLWPSCDSEEHVNYYCELALCLYTFMMDPVEEFLRCLSIRTYEVLLSKTTCSSGASFDIGNHLIHSPWNSILAELLQAATVDEDSPYQSVHFVDLVTALVRTNNPQILLLIEKRILVKLLTSYVHSEFLECTDNVLNSLRKFVFEISKADNLGLLNEAEQVCIQTKLQLDSKSNLTPNILDLFRSFLNQPSTT</sequence>
<evidence type="ECO:0000313" key="2">
    <source>
        <dbReference type="Proteomes" id="UP000748531"/>
    </source>
</evidence>
<dbReference type="EMBL" id="LUCH01017607">
    <property type="protein sequence ID" value="KAF5394852.1"/>
    <property type="molecule type" value="Genomic_DNA"/>
</dbReference>
<evidence type="ECO:0000313" key="1">
    <source>
        <dbReference type="EMBL" id="KAF5394852.1"/>
    </source>
</evidence>
<name>A0A8J4WSM5_9TREM</name>
<dbReference type="AlphaFoldDB" id="A0A8J4WSM5"/>
<comment type="caution">
    <text evidence="1">The sequence shown here is derived from an EMBL/GenBank/DDBJ whole genome shotgun (WGS) entry which is preliminary data.</text>
</comment>
<protein>
    <submittedName>
        <fullName evidence="1">Uncharacterized protein</fullName>
    </submittedName>
</protein>